<comment type="caution">
    <text evidence="3">The sequence shown here is derived from an EMBL/GenBank/DDBJ whole genome shotgun (WGS) entry which is preliminary data.</text>
</comment>
<dbReference type="Proteomes" id="UP000517694">
    <property type="component" value="Unassembled WGS sequence"/>
</dbReference>
<evidence type="ECO:0000313" key="4">
    <source>
        <dbReference type="Proteomes" id="UP000517694"/>
    </source>
</evidence>
<evidence type="ECO:0000259" key="2">
    <source>
        <dbReference type="PROSITE" id="PS51898"/>
    </source>
</evidence>
<dbReference type="RefSeq" id="WP_185948148.1">
    <property type="nucleotide sequence ID" value="NZ_JACMHY010000013.1"/>
</dbReference>
<dbReference type="SUPFAM" id="SSF56349">
    <property type="entry name" value="DNA breaking-rejoining enzymes"/>
    <property type="match status" value="1"/>
</dbReference>
<dbReference type="GO" id="GO:0003677">
    <property type="term" value="F:DNA binding"/>
    <property type="evidence" value="ECO:0007669"/>
    <property type="project" value="InterPro"/>
</dbReference>
<dbReference type="Gene3D" id="1.10.443.10">
    <property type="entry name" value="Intergrase catalytic core"/>
    <property type="match status" value="1"/>
</dbReference>
<keyword evidence="4" id="KW-1185">Reference proteome</keyword>
<dbReference type="AlphaFoldDB" id="A0A7X1LSZ5"/>
<proteinExistence type="predicted"/>
<feature type="domain" description="Tyr recombinase" evidence="2">
    <location>
        <begin position="458"/>
        <end position="686"/>
    </location>
</feature>
<keyword evidence="1" id="KW-0233">DNA recombination</keyword>
<protein>
    <submittedName>
        <fullName evidence="3">Site-specific integrase</fullName>
    </submittedName>
</protein>
<dbReference type="PROSITE" id="PS51898">
    <property type="entry name" value="TYR_RECOMBINASE"/>
    <property type="match status" value="1"/>
</dbReference>
<evidence type="ECO:0000256" key="1">
    <source>
        <dbReference type="ARBA" id="ARBA00023172"/>
    </source>
</evidence>
<name>A0A7X1LSZ5_9ACTN</name>
<dbReference type="GO" id="GO:0015074">
    <property type="term" value="P:DNA integration"/>
    <property type="evidence" value="ECO:0007669"/>
    <property type="project" value="InterPro"/>
</dbReference>
<sequence>MTTSAPLPAPAPATEWEPDWDYLARHGLDRSPLQLCFPLGADWHLLRRCRHTGCDRPATSWPWLCHRCASDWREAGAPGDIDSWCASTPVPFARRTYAEHQCRVGCDRAAEASGLCKSCASERRVLGLTVEEYLARGRAPRPGFGKCLVRVCPRMAVVRRSRLCLPHQRQWSNAGTPDRETWALTAAAIYTSVDVVPLTDLAPVVVVQVLRGYEAQLRQGGRISPAQVKSAVRWLCDHAVDDLAAAELPAKGATTTYLRLWQRTLPLLEADPATEHTRTLVRLHILNPRYKGGSVDLRDVHAPWVTHLAQQYLLRLAAGGASSARLMLVGYASRWFAMFLRTLPGEGRRPGDVGRAGMLAYLRWLTHRARDTSDYQLLNDDDPVRQVVAERLLPSRRGAEPLLVTPVRHYELVKVLREVLEHGRAWLADNHAADVHLLEMDVPPYPERDDTASELEGRSQDALPEQVFLQLMDGRNLALLPAGNRRNCVELAMRVGRRPWELRHLEFDCLEWHDIDVEDPDGTVRRRSYPFLAYWMQKVRRRHKLPLHPSDAEVITRQQDHLRRESPHLFHEDGRPRSTRMVLFPTPRRSRANALGERPYDSGTIGYWLETWLDQFAVTDEDGKPFDPARVFPYAFRHTYAQLRADAGVPLDILQVLMAHQDPSTTQVYYRPSHPRRVEAVRAIAAKYQFDLTGGRIRARTPDDDLADRIRAGVGSVPVPAGRCHEMNNVRADGHGCPVYNRCFSCTFYTTDFTHLPELRQLRAGKAEQLAALESAYGSVLAAGPLSAANLELLRREIQQIDELVGKCEADIGSLTPEERTTVESWLHTRDRFLTVIPVAAVLAGRQRLDQPTVDPIVTESTTG</sequence>
<dbReference type="InterPro" id="IPR011010">
    <property type="entry name" value="DNA_brk_join_enz"/>
</dbReference>
<dbReference type="Pfam" id="PF00589">
    <property type="entry name" value="Phage_integrase"/>
    <property type="match status" value="1"/>
</dbReference>
<evidence type="ECO:0000313" key="3">
    <source>
        <dbReference type="EMBL" id="MBC2868735.1"/>
    </source>
</evidence>
<accession>A0A7X1LSZ5</accession>
<dbReference type="GO" id="GO:0006310">
    <property type="term" value="P:DNA recombination"/>
    <property type="evidence" value="ECO:0007669"/>
    <property type="project" value="UniProtKB-KW"/>
</dbReference>
<gene>
    <name evidence="3" type="ORF">H1R13_28360</name>
</gene>
<reference evidence="3 4" key="1">
    <citation type="submission" date="2020-08" db="EMBL/GenBank/DDBJ databases">
        <title>Whole-Genome Sequence of French Clinical Streptomyces mexicanus Strain Q0842.</title>
        <authorList>
            <person name="Boxberger M."/>
            <person name="La Scola B."/>
        </authorList>
    </citation>
    <scope>NUCLEOTIDE SEQUENCE [LARGE SCALE GENOMIC DNA]</scope>
    <source>
        <strain evidence="3 4">Marseille-Q0842</strain>
    </source>
</reference>
<dbReference type="InterPro" id="IPR013762">
    <property type="entry name" value="Integrase-like_cat_sf"/>
</dbReference>
<dbReference type="CDD" id="cd00397">
    <property type="entry name" value="DNA_BRE_C"/>
    <property type="match status" value="1"/>
</dbReference>
<dbReference type="InterPro" id="IPR002104">
    <property type="entry name" value="Integrase_catalytic"/>
</dbReference>
<dbReference type="EMBL" id="JACMHY010000013">
    <property type="protein sequence ID" value="MBC2868735.1"/>
    <property type="molecule type" value="Genomic_DNA"/>
</dbReference>
<organism evidence="3 4">
    <name type="scientific">Streptomyces mexicanus</name>
    <dbReference type="NCBI Taxonomy" id="178566"/>
    <lineage>
        <taxon>Bacteria</taxon>
        <taxon>Bacillati</taxon>
        <taxon>Actinomycetota</taxon>
        <taxon>Actinomycetes</taxon>
        <taxon>Kitasatosporales</taxon>
        <taxon>Streptomycetaceae</taxon>
        <taxon>Streptomyces</taxon>
    </lineage>
</organism>